<keyword evidence="7 14" id="KW-0378">Hydrolase</keyword>
<evidence type="ECO:0000256" key="10">
    <source>
        <dbReference type="ARBA" id="ARBA00049252"/>
    </source>
</evidence>
<dbReference type="GO" id="GO:0008270">
    <property type="term" value="F:zinc ion binding"/>
    <property type="evidence" value="ECO:0007669"/>
    <property type="project" value="UniProtKB-UniRule"/>
</dbReference>
<dbReference type="FunFam" id="3.40.140.10:FF:000008">
    <property type="entry name" value="Cytidine deaminase"/>
    <property type="match status" value="1"/>
</dbReference>
<comment type="catalytic activity">
    <reaction evidence="10 14">
        <text>2'-deoxycytidine + H2O + H(+) = 2'-deoxyuridine + NH4(+)</text>
        <dbReference type="Rhea" id="RHEA:13433"/>
        <dbReference type="ChEBI" id="CHEBI:15377"/>
        <dbReference type="ChEBI" id="CHEBI:15378"/>
        <dbReference type="ChEBI" id="CHEBI:15698"/>
        <dbReference type="ChEBI" id="CHEBI:16450"/>
        <dbReference type="ChEBI" id="CHEBI:28938"/>
        <dbReference type="EC" id="3.5.4.5"/>
    </reaction>
</comment>
<comment type="function">
    <text evidence="2 14">This enzyme scavenges exogenous and endogenous cytidine and 2'-deoxycytidine for UMP synthesis.</text>
</comment>
<feature type="binding site" evidence="13">
    <location>
        <position position="98"/>
    </location>
    <ligand>
        <name>Zn(2+)</name>
        <dbReference type="ChEBI" id="CHEBI:29105"/>
        <note>catalytic</note>
    </ligand>
</feature>
<dbReference type="PANTHER" id="PTHR11644:SF2">
    <property type="entry name" value="CYTIDINE DEAMINASE"/>
    <property type="match status" value="1"/>
</dbReference>
<evidence type="ECO:0000256" key="1">
    <source>
        <dbReference type="ARBA" id="ARBA00001947"/>
    </source>
</evidence>
<evidence type="ECO:0000256" key="4">
    <source>
        <dbReference type="ARBA" id="ARBA00012783"/>
    </source>
</evidence>
<evidence type="ECO:0000256" key="9">
    <source>
        <dbReference type="ARBA" id="ARBA00032005"/>
    </source>
</evidence>
<dbReference type="InterPro" id="IPR050202">
    <property type="entry name" value="Cyt/Deoxycyt_deaminase"/>
</dbReference>
<dbReference type="GO" id="GO:0005829">
    <property type="term" value="C:cytosol"/>
    <property type="evidence" value="ECO:0007669"/>
    <property type="project" value="TreeGrafter"/>
</dbReference>
<evidence type="ECO:0000256" key="5">
    <source>
        <dbReference type="ARBA" id="ARBA00018266"/>
    </source>
</evidence>
<feature type="domain" description="CMP/dCMP-type deaminase" evidence="15">
    <location>
        <begin position="6"/>
        <end position="138"/>
    </location>
</feature>
<dbReference type="PROSITE" id="PS51747">
    <property type="entry name" value="CYT_DCMP_DEAMINASES_2"/>
    <property type="match status" value="1"/>
</dbReference>
<reference evidence="16 17" key="1">
    <citation type="submission" date="2019-08" db="EMBL/GenBank/DDBJ databases">
        <title>In-depth cultivation of the pig gut microbiome towards novel bacterial diversity and tailored functional studies.</title>
        <authorList>
            <person name="Wylensek D."/>
            <person name="Hitch T.C.A."/>
            <person name="Clavel T."/>
        </authorList>
    </citation>
    <scope>NUCLEOTIDE SEQUENCE [LARGE SCALE GENOMIC DNA]</scope>
    <source>
        <strain evidence="16 17">BL-389-WT-3D</strain>
    </source>
</reference>
<evidence type="ECO:0000256" key="11">
    <source>
        <dbReference type="ARBA" id="ARBA00049558"/>
    </source>
</evidence>
<dbReference type="RefSeq" id="WP_009249343.1">
    <property type="nucleotide sequence ID" value="NZ_AP024846.1"/>
</dbReference>
<dbReference type="AlphaFoldDB" id="A0A844F7N1"/>
<evidence type="ECO:0000256" key="8">
    <source>
        <dbReference type="ARBA" id="ARBA00022833"/>
    </source>
</evidence>
<feature type="binding site" evidence="13">
    <location>
        <position position="58"/>
    </location>
    <ligand>
        <name>Zn(2+)</name>
        <dbReference type="ChEBI" id="CHEBI:29105"/>
        <note>catalytic</note>
    </ligand>
</feature>
<dbReference type="EC" id="3.5.4.5" evidence="4 14"/>
<comment type="cofactor">
    <cofactor evidence="1 13 14">
        <name>Zn(2+)</name>
        <dbReference type="ChEBI" id="CHEBI:29105"/>
    </cofactor>
</comment>
<dbReference type="GO" id="GO:0042802">
    <property type="term" value="F:identical protein binding"/>
    <property type="evidence" value="ECO:0007669"/>
    <property type="project" value="UniProtKB-ARBA"/>
</dbReference>
<accession>A0A844F7N1</accession>
<dbReference type="PANTHER" id="PTHR11644">
    <property type="entry name" value="CYTIDINE DEAMINASE"/>
    <property type="match status" value="1"/>
</dbReference>
<evidence type="ECO:0000256" key="7">
    <source>
        <dbReference type="ARBA" id="ARBA00022801"/>
    </source>
</evidence>
<organism evidence="16 17">
    <name type="scientific">Clostridium scindens (strain JCM 10418 / VPI 12708)</name>
    <dbReference type="NCBI Taxonomy" id="29347"/>
    <lineage>
        <taxon>Bacteria</taxon>
        <taxon>Bacillati</taxon>
        <taxon>Bacillota</taxon>
        <taxon>Clostridia</taxon>
        <taxon>Lachnospirales</taxon>
        <taxon>Lachnospiraceae</taxon>
    </lineage>
</organism>
<dbReference type="NCBIfam" id="TIGR01354">
    <property type="entry name" value="cyt_deam_tetra"/>
    <property type="match status" value="1"/>
</dbReference>
<comment type="catalytic activity">
    <reaction evidence="11 14">
        <text>cytidine + H2O + H(+) = uridine + NH4(+)</text>
        <dbReference type="Rhea" id="RHEA:16069"/>
        <dbReference type="ChEBI" id="CHEBI:15377"/>
        <dbReference type="ChEBI" id="CHEBI:15378"/>
        <dbReference type="ChEBI" id="CHEBI:16704"/>
        <dbReference type="ChEBI" id="CHEBI:17562"/>
        <dbReference type="ChEBI" id="CHEBI:28938"/>
        <dbReference type="EC" id="3.5.4.5"/>
    </reaction>
</comment>
<dbReference type="PROSITE" id="PS00903">
    <property type="entry name" value="CYT_DCMP_DEAMINASES_1"/>
    <property type="match status" value="1"/>
</dbReference>
<name>A0A844F7N1_CLOSV</name>
<dbReference type="GO" id="GO:0055086">
    <property type="term" value="P:nucleobase-containing small molecule metabolic process"/>
    <property type="evidence" value="ECO:0007669"/>
    <property type="project" value="UniProtKB-ARBA"/>
</dbReference>
<sequence length="150" mass="16497">MKLQESMREELIRRAFGVLEYAYAPYSKFKVAAALLTKSGKIYTGCNIENAALSPGNCAERTAIFKAVSEGEKDFAAICIVNEDAQGNHDYCPPCGVCRQVMMEFCDPGEFTIILAKDEGDYQSHMLAELLPLGFGPGNLKKQTDDDLVD</sequence>
<dbReference type="Proteomes" id="UP000462363">
    <property type="component" value="Unassembled WGS sequence"/>
</dbReference>
<feature type="active site" description="Proton donor" evidence="12">
    <location>
        <position position="60"/>
    </location>
</feature>
<dbReference type="Gene3D" id="3.40.140.10">
    <property type="entry name" value="Cytidine Deaminase, domain 2"/>
    <property type="match status" value="1"/>
</dbReference>
<dbReference type="InterPro" id="IPR006262">
    <property type="entry name" value="Cyt_deam_tetra"/>
</dbReference>
<evidence type="ECO:0000313" key="17">
    <source>
        <dbReference type="Proteomes" id="UP000462363"/>
    </source>
</evidence>
<proteinExistence type="inferred from homology"/>
<keyword evidence="6 13" id="KW-0479">Metal-binding</keyword>
<protein>
    <recommendedName>
        <fullName evidence="5 14">Cytidine deaminase</fullName>
        <ecNumber evidence="4 14">3.5.4.5</ecNumber>
    </recommendedName>
    <alternativeName>
        <fullName evidence="9 14">Cytidine aminohydrolase</fullName>
    </alternativeName>
</protein>
<evidence type="ECO:0000256" key="13">
    <source>
        <dbReference type="PIRSR" id="PIRSR606262-3"/>
    </source>
</evidence>
<feature type="binding site" evidence="13">
    <location>
        <position position="95"/>
    </location>
    <ligand>
        <name>Zn(2+)</name>
        <dbReference type="ChEBI" id="CHEBI:29105"/>
        <note>catalytic</note>
    </ligand>
</feature>
<dbReference type="SUPFAM" id="SSF53927">
    <property type="entry name" value="Cytidine deaminase-like"/>
    <property type="match status" value="1"/>
</dbReference>
<dbReference type="Pfam" id="PF00383">
    <property type="entry name" value="dCMP_cyt_deam_1"/>
    <property type="match status" value="1"/>
</dbReference>
<evidence type="ECO:0000256" key="12">
    <source>
        <dbReference type="PIRSR" id="PIRSR606262-1"/>
    </source>
</evidence>
<dbReference type="GO" id="GO:0072527">
    <property type="term" value="P:pyrimidine-containing compound metabolic process"/>
    <property type="evidence" value="ECO:0007669"/>
    <property type="project" value="UniProtKB-ARBA"/>
</dbReference>
<evidence type="ECO:0000256" key="6">
    <source>
        <dbReference type="ARBA" id="ARBA00022723"/>
    </source>
</evidence>
<dbReference type="InterPro" id="IPR016193">
    <property type="entry name" value="Cytidine_deaminase-like"/>
</dbReference>
<evidence type="ECO:0000256" key="2">
    <source>
        <dbReference type="ARBA" id="ARBA00003949"/>
    </source>
</evidence>
<evidence type="ECO:0000256" key="14">
    <source>
        <dbReference type="RuleBase" id="RU364006"/>
    </source>
</evidence>
<dbReference type="NCBIfam" id="NF004064">
    <property type="entry name" value="PRK05578.1"/>
    <property type="match status" value="1"/>
</dbReference>
<dbReference type="InterPro" id="IPR002125">
    <property type="entry name" value="CMP_dCMP_dom"/>
</dbReference>
<dbReference type="EMBL" id="VUMB01000043">
    <property type="protein sequence ID" value="MSS41643.1"/>
    <property type="molecule type" value="Genomic_DNA"/>
</dbReference>
<gene>
    <name evidence="16" type="ORF">FYJ37_15210</name>
</gene>
<keyword evidence="8 13" id="KW-0862">Zinc</keyword>
<comment type="similarity">
    <text evidence="3 14">Belongs to the cytidine and deoxycytidylate deaminase family.</text>
</comment>
<evidence type="ECO:0000259" key="15">
    <source>
        <dbReference type="PROSITE" id="PS51747"/>
    </source>
</evidence>
<evidence type="ECO:0000256" key="3">
    <source>
        <dbReference type="ARBA" id="ARBA00006576"/>
    </source>
</evidence>
<comment type="caution">
    <text evidence="16">The sequence shown here is derived from an EMBL/GenBank/DDBJ whole genome shotgun (WGS) entry which is preliminary data.</text>
</comment>
<evidence type="ECO:0000313" key="16">
    <source>
        <dbReference type="EMBL" id="MSS41643.1"/>
    </source>
</evidence>
<dbReference type="CDD" id="cd01283">
    <property type="entry name" value="cytidine_deaminase"/>
    <property type="match status" value="1"/>
</dbReference>
<dbReference type="InterPro" id="IPR016192">
    <property type="entry name" value="APOBEC/CMP_deaminase_Zn-bd"/>
</dbReference>
<dbReference type="GO" id="GO:0004126">
    <property type="term" value="F:cytidine deaminase activity"/>
    <property type="evidence" value="ECO:0007669"/>
    <property type="project" value="UniProtKB-UniRule"/>
</dbReference>